<organism evidence="2 3">
    <name type="scientific">Virgisporangium aurantiacum</name>
    <dbReference type="NCBI Taxonomy" id="175570"/>
    <lineage>
        <taxon>Bacteria</taxon>
        <taxon>Bacillati</taxon>
        <taxon>Actinomycetota</taxon>
        <taxon>Actinomycetes</taxon>
        <taxon>Micromonosporales</taxon>
        <taxon>Micromonosporaceae</taxon>
        <taxon>Virgisporangium</taxon>
    </lineage>
</organism>
<dbReference type="PANTHER" id="PTHR43546:SF3">
    <property type="entry name" value="UPF0173 METAL-DEPENDENT HYDROLASE MJ1163"/>
    <property type="match status" value="1"/>
</dbReference>
<dbReference type="PANTHER" id="PTHR43546">
    <property type="entry name" value="UPF0173 METAL-DEPENDENT HYDROLASE MJ1163-RELATED"/>
    <property type="match status" value="1"/>
</dbReference>
<dbReference type="InterPro" id="IPR001279">
    <property type="entry name" value="Metallo-B-lactamas"/>
</dbReference>
<dbReference type="SUPFAM" id="SSF56281">
    <property type="entry name" value="Metallo-hydrolase/oxidoreductase"/>
    <property type="match status" value="1"/>
</dbReference>
<dbReference type="RefSeq" id="WP_204001111.1">
    <property type="nucleotide sequence ID" value="NZ_BOPG01000045.1"/>
</dbReference>
<evidence type="ECO:0000259" key="1">
    <source>
        <dbReference type="SMART" id="SM00849"/>
    </source>
</evidence>
<dbReference type="InterPro" id="IPR036866">
    <property type="entry name" value="RibonucZ/Hydroxyglut_hydro"/>
</dbReference>
<sequence length="202" mass="21328">MKLTHLGHACLLVETDDARLLLDPGTMSEFEMLTDLTAVLVTHQHPDHLDARRVAALLAANPAARLVVDPDTATAAVFPDAVVARPGERLTFGRTTVDVHGGLHAAVYGDVPGCTNSAYLIDDGALFHPGDSFAAPPGPVDVLAVPIDGPWLKLSEAVDYVRMVTPRAAVPIHEGETTDPAKYAGMLAAFSPAGVVRRVDEL</sequence>
<dbReference type="Pfam" id="PF13483">
    <property type="entry name" value="Lactamase_B_3"/>
    <property type="match status" value="1"/>
</dbReference>
<feature type="domain" description="Metallo-beta-lactamase" evidence="1">
    <location>
        <begin position="7"/>
        <end position="173"/>
    </location>
</feature>
<proteinExistence type="predicted"/>
<gene>
    <name evidence="2" type="ORF">Vau01_067730</name>
</gene>
<keyword evidence="3" id="KW-1185">Reference proteome</keyword>
<dbReference type="Proteomes" id="UP000612585">
    <property type="component" value="Unassembled WGS sequence"/>
</dbReference>
<reference evidence="2" key="1">
    <citation type="submission" date="2021-01" db="EMBL/GenBank/DDBJ databases">
        <title>Whole genome shotgun sequence of Virgisporangium aurantiacum NBRC 16421.</title>
        <authorList>
            <person name="Komaki H."/>
            <person name="Tamura T."/>
        </authorList>
    </citation>
    <scope>NUCLEOTIDE SEQUENCE</scope>
    <source>
        <strain evidence="2">NBRC 16421</strain>
    </source>
</reference>
<protein>
    <submittedName>
        <fullName evidence="2">MBL fold metallo-hydrolase</fullName>
    </submittedName>
</protein>
<name>A0A8J3ZAA2_9ACTN</name>
<accession>A0A8J3ZAA2</accession>
<evidence type="ECO:0000313" key="3">
    <source>
        <dbReference type="Proteomes" id="UP000612585"/>
    </source>
</evidence>
<comment type="caution">
    <text evidence="2">The sequence shown here is derived from an EMBL/GenBank/DDBJ whole genome shotgun (WGS) entry which is preliminary data.</text>
</comment>
<dbReference type="SMART" id="SM00849">
    <property type="entry name" value="Lactamase_B"/>
    <property type="match status" value="1"/>
</dbReference>
<evidence type="ECO:0000313" key="2">
    <source>
        <dbReference type="EMBL" id="GIJ59257.1"/>
    </source>
</evidence>
<dbReference type="InterPro" id="IPR050114">
    <property type="entry name" value="UPF0173_UPF0282_UlaG_hydrolase"/>
</dbReference>
<dbReference type="EMBL" id="BOPG01000045">
    <property type="protein sequence ID" value="GIJ59257.1"/>
    <property type="molecule type" value="Genomic_DNA"/>
</dbReference>
<dbReference type="AlphaFoldDB" id="A0A8J3ZAA2"/>
<dbReference type="Gene3D" id="3.60.15.10">
    <property type="entry name" value="Ribonuclease Z/Hydroxyacylglutathione hydrolase-like"/>
    <property type="match status" value="1"/>
</dbReference>